<feature type="compositionally biased region" description="Low complexity" evidence="1">
    <location>
        <begin position="1"/>
        <end position="15"/>
    </location>
</feature>
<reference evidence="2" key="2">
    <citation type="submission" date="2016-06" db="EMBL/GenBank/DDBJ databases">
        <title>The genome of a short-lived fish provides insights into sex chromosome evolution and the genetic control of aging.</title>
        <authorList>
            <person name="Reichwald K."/>
            <person name="Felder M."/>
            <person name="Petzold A."/>
            <person name="Koch P."/>
            <person name="Groth M."/>
            <person name="Platzer M."/>
        </authorList>
    </citation>
    <scope>NUCLEOTIDE SEQUENCE</scope>
    <source>
        <tissue evidence="2">Brain</tissue>
    </source>
</reference>
<feature type="compositionally biased region" description="Polar residues" evidence="1">
    <location>
        <begin position="33"/>
        <end position="42"/>
    </location>
</feature>
<dbReference type="EMBL" id="HAEB01003065">
    <property type="protein sequence ID" value="SBQ49592.1"/>
    <property type="molecule type" value="Transcribed_RNA"/>
</dbReference>
<feature type="region of interest" description="Disordered" evidence="1">
    <location>
        <begin position="1"/>
        <end position="60"/>
    </location>
</feature>
<name>A0A1A8ERU3_9TELE</name>
<protein>
    <submittedName>
        <fullName evidence="2">TOX high mobility group box family member 3</fullName>
    </submittedName>
</protein>
<sequence>SSSSNSSSPSVPHPSTRLVPPTQWEEAQRPSAVPSQPHSSNHIPPRSKPMPRSCPRSAFT</sequence>
<accession>A0A1A8ERU3</accession>
<dbReference type="AlphaFoldDB" id="A0A1A8ERU3"/>
<reference evidence="2" key="1">
    <citation type="submission" date="2016-05" db="EMBL/GenBank/DDBJ databases">
        <authorList>
            <person name="Lavstsen T."/>
            <person name="Jespersen J.S."/>
        </authorList>
    </citation>
    <scope>NUCLEOTIDE SEQUENCE</scope>
    <source>
        <tissue evidence="2">Brain</tissue>
    </source>
</reference>
<proteinExistence type="predicted"/>
<gene>
    <name evidence="2" type="primary">TOX3</name>
</gene>
<evidence type="ECO:0000313" key="2">
    <source>
        <dbReference type="EMBL" id="SBQ49592.1"/>
    </source>
</evidence>
<feature type="non-terminal residue" evidence="2">
    <location>
        <position position="1"/>
    </location>
</feature>
<feature type="non-terminal residue" evidence="2">
    <location>
        <position position="60"/>
    </location>
</feature>
<evidence type="ECO:0000256" key="1">
    <source>
        <dbReference type="SAM" id="MobiDB-lite"/>
    </source>
</evidence>
<organism evidence="2">
    <name type="scientific">Nothobranchius korthausae</name>
    <dbReference type="NCBI Taxonomy" id="1143690"/>
    <lineage>
        <taxon>Eukaryota</taxon>
        <taxon>Metazoa</taxon>
        <taxon>Chordata</taxon>
        <taxon>Craniata</taxon>
        <taxon>Vertebrata</taxon>
        <taxon>Euteleostomi</taxon>
        <taxon>Actinopterygii</taxon>
        <taxon>Neopterygii</taxon>
        <taxon>Teleostei</taxon>
        <taxon>Neoteleostei</taxon>
        <taxon>Acanthomorphata</taxon>
        <taxon>Ovalentaria</taxon>
        <taxon>Atherinomorphae</taxon>
        <taxon>Cyprinodontiformes</taxon>
        <taxon>Nothobranchiidae</taxon>
        <taxon>Nothobranchius</taxon>
    </lineage>
</organism>